<feature type="transmembrane region" description="Helical" evidence="2">
    <location>
        <begin position="45"/>
        <end position="64"/>
    </location>
</feature>
<keyword evidence="2" id="KW-0472">Membrane</keyword>
<accession>A0A5B7GB91</accession>
<reference evidence="3 4" key="1">
    <citation type="submission" date="2019-05" db="EMBL/GenBank/DDBJ databases">
        <title>Another draft genome of Portunus trituberculatus and its Hox gene families provides insights of decapod evolution.</title>
        <authorList>
            <person name="Jeong J.-H."/>
            <person name="Song I."/>
            <person name="Kim S."/>
            <person name="Choi T."/>
            <person name="Kim D."/>
            <person name="Ryu S."/>
            <person name="Kim W."/>
        </authorList>
    </citation>
    <scope>NUCLEOTIDE SEQUENCE [LARGE SCALE GENOMIC DNA]</scope>
    <source>
        <tissue evidence="3">Muscle</tissue>
    </source>
</reference>
<proteinExistence type="predicted"/>
<protein>
    <submittedName>
        <fullName evidence="3">Uncharacterized protein</fullName>
    </submittedName>
</protein>
<evidence type="ECO:0000256" key="2">
    <source>
        <dbReference type="SAM" id="Phobius"/>
    </source>
</evidence>
<evidence type="ECO:0000256" key="1">
    <source>
        <dbReference type="SAM" id="MobiDB-lite"/>
    </source>
</evidence>
<evidence type="ECO:0000313" key="4">
    <source>
        <dbReference type="Proteomes" id="UP000324222"/>
    </source>
</evidence>
<keyword evidence="4" id="KW-1185">Reference proteome</keyword>
<feature type="region of interest" description="Disordered" evidence="1">
    <location>
        <begin position="1"/>
        <end position="24"/>
    </location>
</feature>
<dbReference type="EMBL" id="VSRR010013755">
    <property type="protein sequence ID" value="MPC56182.1"/>
    <property type="molecule type" value="Genomic_DNA"/>
</dbReference>
<keyword evidence="2" id="KW-1133">Transmembrane helix</keyword>
<gene>
    <name evidence="3" type="ORF">E2C01_050135</name>
</gene>
<keyword evidence="2" id="KW-0812">Transmembrane</keyword>
<sequence>MLRKQISSRRTSRRKSPGPNNRIFGLTVTVTSQKARHAIGRPPRAGSSLFLILCRPIIFMISLADFNSRP</sequence>
<comment type="caution">
    <text evidence="3">The sequence shown here is derived from an EMBL/GenBank/DDBJ whole genome shotgun (WGS) entry which is preliminary data.</text>
</comment>
<evidence type="ECO:0000313" key="3">
    <source>
        <dbReference type="EMBL" id="MPC56182.1"/>
    </source>
</evidence>
<organism evidence="3 4">
    <name type="scientific">Portunus trituberculatus</name>
    <name type="common">Swimming crab</name>
    <name type="synonym">Neptunus trituberculatus</name>
    <dbReference type="NCBI Taxonomy" id="210409"/>
    <lineage>
        <taxon>Eukaryota</taxon>
        <taxon>Metazoa</taxon>
        <taxon>Ecdysozoa</taxon>
        <taxon>Arthropoda</taxon>
        <taxon>Crustacea</taxon>
        <taxon>Multicrustacea</taxon>
        <taxon>Malacostraca</taxon>
        <taxon>Eumalacostraca</taxon>
        <taxon>Eucarida</taxon>
        <taxon>Decapoda</taxon>
        <taxon>Pleocyemata</taxon>
        <taxon>Brachyura</taxon>
        <taxon>Eubrachyura</taxon>
        <taxon>Portunoidea</taxon>
        <taxon>Portunidae</taxon>
        <taxon>Portuninae</taxon>
        <taxon>Portunus</taxon>
    </lineage>
</organism>
<dbReference type="AlphaFoldDB" id="A0A5B7GB91"/>
<feature type="compositionally biased region" description="Basic residues" evidence="1">
    <location>
        <begin position="1"/>
        <end position="16"/>
    </location>
</feature>
<dbReference type="Proteomes" id="UP000324222">
    <property type="component" value="Unassembled WGS sequence"/>
</dbReference>
<name>A0A5B7GB91_PORTR</name>